<evidence type="ECO:0000313" key="1">
    <source>
        <dbReference type="EMBL" id="XAG82180.1"/>
    </source>
</evidence>
<reference evidence="1" key="1">
    <citation type="submission" date="2022-03" db="EMBL/GenBank/DDBJ databases">
        <title>Sea Food Isolates.</title>
        <authorList>
            <person name="Li c."/>
        </authorList>
    </citation>
    <scope>NUCLEOTIDE SEQUENCE</scope>
    <source>
        <strain evidence="1">19NY03SH02</strain>
    </source>
</reference>
<gene>
    <name evidence="1" type="ORF">MRN14_06205</name>
</gene>
<organism evidence="1">
    <name type="scientific">bacterium 19NY03SH02</name>
    <dbReference type="NCBI Taxonomy" id="2920631"/>
    <lineage>
        <taxon>Bacteria</taxon>
    </lineage>
</organism>
<proteinExistence type="predicted"/>
<name>A0AAU6V7H1_UNCXX</name>
<accession>A0AAU6V7H1</accession>
<protein>
    <submittedName>
        <fullName evidence="1">Uncharacterized protein</fullName>
    </submittedName>
</protein>
<dbReference type="AlphaFoldDB" id="A0AAU6V7H1"/>
<dbReference type="EMBL" id="CP095354">
    <property type="protein sequence ID" value="XAG82180.1"/>
    <property type="molecule type" value="Genomic_DNA"/>
</dbReference>
<sequence>MKYKVKTWLETKFGASSWQTKKLLAWHIRPGYSVALQLDQPADDIESGSDSYALLWLPVASAMEVPGSIEQCLYGEGEGRHSNTNASCGLEKGHSAIRLKLENAFQLEL</sequence>